<evidence type="ECO:0000256" key="4">
    <source>
        <dbReference type="ARBA" id="ARBA00022692"/>
    </source>
</evidence>
<dbReference type="PANTHER" id="PTHR33508">
    <property type="entry name" value="UPF0056 MEMBRANE PROTEIN YHCE"/>
    <property type="match status" value="1"/>
</dbReference>
<organism evidence="8">
    <name type="scientific">Nitrososphaera viennensis</name>
    <dbReference type="NCBI Taxonomy" id="1034015"/>
    <lineage>
        <taxon>Archaea</taxon>
        <taxon>Nitrososphaerota</taxon>
        <taxon>Nitrososphaeria</taxon>
        <taxon>Nitrososphaerales</taxon>
        <taxon>Nitrososphaeraceae</taxon>
        <taxon>Nitrososphaera</taxon>
    </lineage>
</organism>
<dbReference type="InterPro" id="IPR002771">
    <property type="entry name" value="Multi_antbiot-R_MarC"/>
</dbReference>
<keyword evidence="5 7" id="KW-1133">Transmembrane helix</keyword>
<comment type="caution">
    <text evidence="7">Lacks conserved residue(s) required for the propagation of feature annotation.</text>
</comment>
<evidence type="ECO:0000256" key="7">
    <source>
        <dbReference type="RuleBase" id="RU362048"/>
    </source>
</evidence>
<dbReference type="GO" id="GO:0005886">
    <property type="term" value="C:plasma membrane"/>
    <property type="evidence" value="ECO:0007669"/>
    <property type="project" value="UniProtKB-SubCell"/>
</dbReference>
<dbReference type="RefSeq" id="WP_084790830.1">
    <property type="nucleotide sequence ID" value="NZ_CP103305.1"/>
</dbReference>
<evidence type="ECO:0000256" key="6">
    <source>
        <dbReference type="ARBA" id="ARBA00023136"/>
    </source>
</evidence>
<feature type="transmembrane region" description="Helical" evidence="7">
    <location>
        <begin position="75"/>
        <end position="100"/>
    </location>
</feature>
<name>A0A977NLU6_9ARCH</name>
<keyword evidence="3" id="KW-1003">Cell membrane</keyword>
<dbReference type="GeneID" id="74947854"/>
<dbReference type="Pfam" id="PF01914">
    <property type="entry name" value="MarC"/>
    <property type="match status" value="1"/>
</dbReference>
<protein>
    <recommendedName>
        <fullName evidence="7">UPF0056 membrane protein</fullName>
    </recommendedName>
</protein>
<keyword evidence="4 7" id="KW-0812">Transmembrane</keyword>
<dbReference type="AlphaFoldDB" id="A0A977NLU6"/>
<dbReference type="Proteomes" id="UP001059771">
    <property type="component" value="Chromosome"/>
</dbReference>
<evidence type="ECO:0000256" key="2">
    <source>
        <dbReference type="ARBA" id="ARBA00009784"/>
    </source>
</evidence>
<evidence type="ECO:0000313" key="8">
    <source>
        <dbReference type="EMBL" id="UVS68792.1"/>
    </source>
</evidence>
<evidence type="ECO:0000256" key="1">
    <source>
        <dbReference type="ARBA" id="ARBA00004651"/>
    </source>
</evidence>
<accession>A0A977NLU6</accession>
<gene>
    <name evidence="8" type="ORF">NWT39_12905</name>
</gene>
<sequence>MVDFLYSPEHFLPDLVRSTITLLVVIDPVGIVPIFMSLTRKMESAGRAEVSKTVVITAAGLLFVFALAGTQIFGIFGISISSFMVAGGVLLFIVAIELLTGGGGSSARIRPETPGWCRLPFPCLPGPAP</sequence>
<evidence type="ECO:0000256" key="5">
    <source>
        <dbReference type="ARBA" id="ARBA00022989"/>
    </source>
</evidence>
<feature type="transmembrane region" description="Helical" evidence="7">
    <location>
        <begin position="50"/>
        <end position="69"/>
    </location>
</feature>
<evidence type="ECO:0000256" key="3">
    <source>
        <dbReference type="ARBA" id="ARBA00022475"/>
    </source>
</evidence>
<proteinExistence type="inferred from homology"/>
<keyword evidence="6 7" id="KW-0472">Membrane</keyword>
<dbReference type="EMBL" id="CP103305">
    <property type="protein sequence ID" value="UVS68792.1"/>
    <property type="molecule type" value="Genomic_DNA"/>
</dbReference>
<comment type="similarity">
    <text evidence="2 7">Belongs to the UPF0056 (MarC) family.</text>
</comment>
<reference evidence="8" key="1">
    <citation type="submission" date="2022-08" db="EMBL/GenBank/DDBJ databases">
        <title>Dynamic responses of ammonia-oxidizing microbial communities induced by reactive oxygen species (ROS) in fluctuating redox aquifers.</title>
        <authorList>
            <person name="Wang P."/>
            <person name="Wang H."/>
        </authorList>
    </citation>
    <scope>NUCLEOTIDE SEQUENCE</scope>
    <source>
        <strain evidence="8">PLX03</strain>
    </source>
</reference>
<dbReference type="PANTHER" id="PTHR33508:SF1">
    <property type="entry name" value="UPF0056 MEMBRANE PROTEIN YHCE"/>
    <property type="match status" value="1"/>
</dbReference>
<feature type="transmembrane region" description="Helical" evidence="7">
    <location>
        <begin position="20"/>
        <end position="38"/>
    </location>
</feature>
<comment type="subcellular location">
    <subcellularLocation>
        <location evidence="1 7">Cell membrane</location>
        <topology evidence="1 7">Multi-pass membrane protein</topology>
    </subcellularLocation>
</comment>